<reference evidence="3" key="1">
    <citation type="submission" date="2019-08" db="EMBL/GenBank/DDBJ databases">
        <authorList>
            <person name="Kucharzyk K."/>
            <person name="Murdoch R.W."/>
            <person name="Higgins S."/>
            <person name="Loffler F."/>
        </authorList>
    </citation>
    <scope>NUCLEOTIDE SEQUENCE</scope>
</reference>
<dbReference type="AlphaFoldDB" id="A0A644TUF1"/>
<dbReference type="Gene3D" id="3.90.226.10">
    <property type="entry name" value="2-enoyl-CoA Hydratase, Chain A, domain 1"/>
    <property type="match status" value="1"/>
</dbReference>
<accession>A0A644TUF1</accession>
<organism evidence="3">
    <name type="scientific">bioreactor metagenome</name>
    <dbReference type="NCBI Taxonomy" id="1076179"/>
    <lineage>
        <taxon>unclassified sequences</taxon>
        <taxon>metagenomes</taxon>
        <taxon>ecological metagenomes</taxon>
    </lineage>
</organism>
<dbReference type="FunFam" id="3.90.226.10:FF:000009">
    <property type="entry name" value="Carnitinyl-CoA dehydratase"/>
    <property type="match status" value="1"/>
</dbReference>
<keyword evidence="2 3" id="KW-0456">Lyase</keyword>
<dbReference type="PANTHER" id="PTHR11941">
    <property type="entry name" value="ENOYL-COA HYDRATASE-RELATED"/>
    <property type="match status" value="1"/>
</dbReference>
<protein>
    <submittedName>
        <fullName evidence="3">Short-chain-enoyl-CoA hydratase</fullName>
        <ecNumber evidence="3">4.2.1.150</ecNumber>
    </submittedName>
</protein>
<dbReference type="Gene3D" id="1.10.12.10">
    <property type="entry name" value="Lyase 2-enoyl-coa Hydratase, Chain A, domain 2"/>
    <property type="match status" value="1"/>
</dbReference>
<dbReference type="SUPFAM" id="SSF52096">
    <property type="entry name" value="ClpP/crotonase"/>
    <property type="match status" value="1"/>
</dbReference>
<dbReference type="EMBL" id="VSSQ01000053">
    <property type="protein sequence ID" value="MPL70525.1"/>
    <property type="molecule type" value="Genomic_DNA"/>
</dbReference>
<dbReference type="CDD" id="cd06558">
    <property type="entry name" value="crotonase-like"/>
    <property type="match status" value="1"/>
</dbReference>
<gene>
    <name evidence="3" type="primary">crt_5</name>
    <name evidence="3" type="ORF">SDC9_16282</name>
</gene>
<dbReference type="Pfam" id="PF00378">
    <property type="entry name" value="ECH_1"/>
    <property type="match status" value="1"/>
</dbReference>
<proteinExistence type="inferred from homology"/>
<dbReference type="InterPro" id="IPR014748">
    <property type="entry name" value="Enoyl-CoA_hydra_C"/>
</dbReference>
<dbReference type="FunFam" id="1.10.12.10:FF:000001">
    <property type="entry name" value="Probable enoyl-CoA hydratase, mitochondrial"/>
    <property type="match status" value="1"/>
</dbReference>
<name>A0A644TUF1_9ZZZZ</name>
<dbReference type="PANTHER" id="PTHR11941:SF54">
    <property type="entry name" value="ENOYL-COA HYDRATASE, MITOCHONDRIAL"/>
    <property type="match status" value="1"/>
</dbReference>
<dbReference type="GO" id="GO:0018812">
    <property type="term" value="F:3-hydroxyacyl-CoA dehydratase activity"/>
    <property type="evidence" value="ECO:0007669"/>
    <property type="project" value="UniProtKB-EC"/>
</dbReference>
<sequence length="259" mass="27942">MKTTYVVYEKKDSIGRLTIQHPPMNTLCDEMVSELDRLLSTMENDGDLKALVITGAGDRAFMAGADIGELKQRNFKLGRSQTKRRQDVYNRISHLQVPTVAAVNGYALGAGLELALCCSIRVASEKAKFGAPEINLGIIPGDGATQRLPRIVGLGRAMHLVLTAEIINAADALQYGLVTKVFPSGDLEAESQNLAKTLAKRAPLALMYAKDALNNAFDMSLSAGLTMESYLHALACASGDKNEGVAAFLEKREPVFRGE</sequence>
<comment type="caution">
    <text evidence="3">The sequence shown here is derived from an EMBL/GenBank/DDBJ whole genome shotgun (WGS) entry which is preliminary data.</text>
</comment>
<comment type="similarity">
    <text evidence="1">Belongs to the enoyl-CoA hydratase/isomerase family.</text>
</comment>
<evidence type="ECO:0000313" key="3">
    <source>
        <dbReference type="EMBL" id="MPL70525.1"/>
    </source>
</evidence>
<dbReference type="InterPro" id="IPR001753">
    <property type="entry name" value="Enoyl-CoA_hydra/iso"/>
</dbReference>
<dbReference type="InterPro" id="IPR029045">
    <property type="entry name" value="ClpP/crotonase-like_dom_sf"/>
</dbReference>
<dbReference type="EC" id="4.2.1.150" evidence="3"/>
<dbReference type="GO" id="GO:0006635">
    <property type="term" value="P:fatty acid beta-oxidation"/>
    <property type="evidence" value="ECO:0007669"/>
    <property type="project" value="TreeGrafter"/>
</dbReference>
<evidence type="ECO:0000256" key="2">
    <source>
        <dbReference type="ARBA" id="ARBA00023239"/>
    </source>
</evidence>
<evidence type="ECO:0000256" key="1">
    <source>
        <dbReference type="ARBA" id="ARBA00005254"/>
    </source>
</evidence>